<dbReference type="OrthoDB" id="6359816at2759"/>
<sequence>MFLVKILILGCSGNETLRSHMFRIHSISRMFMCRCCNWAYPDKTSLHIHMQSMLRNGTPGDVSVLARSSNDGPGMAGFVGEMSPQELEGSPSASPPEACDSETSSSELTSVKGSLFGNGIMNGSIFPATLRNSENFLRFGAKPDNLLSQISPETAGGSWLTAWLANSAFSAAAPFTSANLLTAGNEPLHYNSFILLLNAVINFFDKDTKKSSNGSSLDDLLEKKGLNVVRNHRNKRKATKPQQLRISTALPAADDDDEEFVTPPQKQNLMEKAAKTDDSGKAASSDSNETVAAAVETRTSPNGITLVDASTSPIKCSHCTVKFLFYIIPKLFYAQNFISVNDE</sequence>
<reference evidence="2 3" key="1">
    <citation type="submission" date="2018-11" db="EMBL/GenBank/DDBJ databases">
        <authorList>
            <consortium name="Pathogen Informatics"/>
        </authorList>
    </citation>
    <scope>NUCLEOTIDE SEQUENCE [LARGE SCALE GENOMIC DNA]</scope>
</reference>
<dbReference type="AlphaFoldDB" id="A0A3P6NX58"/>
<dbReference type="Proteomes" id="UP000271098">
    <property type="component" value="Unassembled WGS sequence"/>
</dbReference>
<name>A0A3P6NX58_9BILA</name>
<evidence type="ECO:0000313" key="2">
    <source>
        <dbReference type="EMBL" id="VDK28219.1"/>
    </source>
</evidence>
<proteinExistence type="predicted"/>
<protein>
    <recommendedName>
        <fullName evidence="4">C2H2-type domain-containing protein</fullName>
    </recommendedName>
</protein>
<accession>A0A3P6NX58</accession>
<dbReference type="EMBL" id="UYRT01000457">
    <property type="protein sequence ID" value="VDK28219.1"/>
    <property type="molecule type" value="Genomic_DNA"/>
</dbReference>
<evidence type="ECO:0000313" key="3">
    <source>
        <dbReference type="Proteomes" id="UP000271098"/>
    </source>
</evidence>
<feature type="region of interest" description="Disordered" evidence="1">
    <location>
        <begin position="75"/>
        <end position="104"/>
    </location>
</feature>
<keyword evidence="3" id="KW-1185">Reference proteome</keyword>
<feature type="region of interest" description="Disordered" evidence="1">
    <location>
        <begin position="255"/>
        <end position="289"/>
    </location>
</feature>
<organism evidence="2 3">
    <name type="scientific">Gongylonema pulchrum</name>
    <dbReference type="NCBI Taxonomy" id="637853"/>
    <lineage>
        <taxon>Eukaryota</taxon>
        <taxon>Metazoa</taxon>
        <taxon>Ecdysozoa</taxon>
        <taxon>Nematoda</taxon>
        <taxon>Chromadorea</taxon>
        <taxon>Rhabditida</taxon>
        <taxon>Spirurina</taxon>
        <taxon>Spiruromorpha</taxon>
        <taxon>Spiruroidea</taxon>
        <taxon>Gongylonematidae</taxon>
        <taxon>Gongylonema</taxon>
    </lineage>
</organism>
<gene>
    <name evidence="2" type="ORF">GPUH_LOCUS512</name>
</gene>
<evidence type="ECO:0000256" key="1">
    <source>
        <dbReference type="SAM" id="MobiDB-lite"/>
    </source>
</evidence>
<evidence type="ECO:0008006" key="4">
    <source>
        <dbReference type="Google" id="ProtNLM"/>
    </source>
</evidence>